<dbReference type="EMBL" id="MTPS01000661">
    <property type="protein sequence ID" value="ONG25505.1"/>
    <property type="molecule type" value="Genomic_DNA"/>
</dbReference>
<gene>
    <name evidence="2" type="ORF">BXT93_27515</name>
</gene>
<reference evidence="2 3" key="1">
    <citation type="submission" date="2017-01" db="EMBL/GenBank/DDBJ databases">
        <title>Draft genome sequence of an E. coli strain isolated from human, in Amazon, Brazil.</title>
        <authorList>
            <person name="Moura Q."/>
            <person name="Fernandes M.R."/>
            <person name="Cerdeira L."/>
            <person name="Vianello M."/>
            <person name="Souza T.A."/>
            <person name="Ienne S."/>
            <person name="Lincopan N."/>
        </authorList>
    </citation>
    <scope>NUCLEOTIDE SEQUENCE [LARGE SCALE GENOMIC DNA]</scope>
    <source>
        <strain evidence="2 3">ICBEcBL-II-13</strain>
    </source>
</reference>
<dbReference type="Proteomes" id="UP000188967">
    <property type="component" value="Unassembled WGS sequence"/>
</dbReference>
<name>A0A1V2FUA5_ECOLX</name>
<sequence>MKDASVVLTKEATTDLGRIFFQTMLFQHYCDYANSACIEFMKRFSDDYEEGFWRYYKVGQNSGFMCPDTDNFYYFELSNYFSGKVSSEAAGIIVTLYILQTCFDDAYKNKDSELCDHFREAIDTLKDYAATIDESGSIFRAID</sequence>
<evidence type="ECO:0000313" key="2">
    <source>
        <dbReference type="EMBL" id="ONG25505.1"/>
    </source>
</evidence>
<comment type="caution">
    <text evidence="2">The sequence shown here is derived from an EMBL/GenBank/DDBJ whole genome shotgun (WGS) entry which is preliminary data.</text>
</comment>
<dbReference type="InterPro" id="IPR042297">
    <property type="entry name" value="Antirestriction_sf"/>
</dbReference>
<comment type="similarity">
    <text evidence="1">Belongs to the antirestriction protein family.</text>
</comment>
<organism evidence="2 3">
    <name type="scientific">Escherichia coli</name>
    <dbReference type="NCBI Taxonomy" id="562"/>
    <lineage>
        <taxon>Bacteria</taxon>
        <taxon>Pseudomonadati</taxon>
        <taxon>Pseudomonadota</taxon>
        <taxon>Gammaproteobacteria</taxon>
        <taxon>Enterobacterales</taxon>
        <taxon>Enterobacteriaceae</taxon>
        <taxon>Escherichia</taxon>
    </lineage>
</organism>
<dbReference type="RefSeq" id="WP_076796702.1">
    <property type="nucleotide sequence ID" value="NZ_JAKVSX010000066.1"/>
</dbReference>
<dbReference type="AlphaFoldDB" id="A0A1V2FUA5"/>
<dbReference type="Pfam" id="PF03230">
    <property type="entry name" value="Antirestrict"/>
    <property type="match status" value="1"/>
</dbReference>
<accession>A0A1V2FUA5</accession>
<dbReference type="InterPro" id="IPR004914">
    <property type="entry name" value="Antirestrict"/>
</dbReference>
<evidence type="ECO:0000313" key="3">
    <source>
        <dbReference type="Proteomes" id="UP000188967"/>
    </source>
</evidence>
<dbReference type="Gene3D" id="3.30.70.3580">
    <property type="entry name" value="Antirestriction protein"/>
    <property type="match status" value="1"/>
</dbReference>
<protein>
    <submittedName>
        <fullName evidence="2">Antirestriction protein</fullName>
    </submittedName>
</protein>
<proteinExistence type="inferred from homology"/>
<evidence type="ECO:0000256" key="1">
    <source>
        <dbReference type="ARBA" id="ARBA00008618"/>
    </source>
</evidence>